<dbReference type="PANTHER" id="PTHR35134">
    <property type="entry name" value="NUCLEOTIDASE YQFW-RELATED"/>
    <property type="match status" value="1"/>
</dbReference>
<comment type="caution">
    <text evidence="1">The sequence shown here is derived from an EMBL/GenBank/DDBJ whole genome shotgun (WGS) entry which is preliminary data.</text>
</comment>
<proteinExistence type="predicted"/>
<keyword evidence="2" id="KW-1185">Reference proteome</keyword>
<dbReference type="EMBL" id="MU069770">
    <property type="protein sequence ID" value="KAF5834200.1"/>
    <property type="molecule type" value="Genomic_DNA"/>
</dbReference>
<name>A0ABQ7GHW1_DUNSA</name>
<evidence type="ECO:0000313" key="1">
    <source>
        <dbReference type="EMBL" id="KAF5834200.1"/>
    </source>
</evidence>
<dbReference type="InterPro" id="IPR052419">
    <property type="entry name" value="5_3-deoxyribonucleotidase-like"/>
</dbReference>
<dbReference type="PANTHER" id="PTHR35134:SF2">
    <property type="entry name" value="NUCLEOTIDASE YQFW-RELATED"/>
    <property type="match status" value="1"/>
</dbReference>
<organism evidence="1 2">
    <name type="scientific">Dunaliella salina</name>
    <name type="common">Green alga</name>
    <name type="synonym">Protococcus salinus</name>
    <dbReference type="NCBI Taxonomy" id="3046"/>
    <lineage>
        <taxon>Eukaryota</taxon>
        <taxon>Viridiplantae</taxon>
        <taxon>Chlorophyta</taxon>
        <taxon>core chlorophytes</taxon>
        <taxon>Chlorophyceae</taxon>
        <taxon>CS clade</taxon>
        <taxon>Chlamydomonadales</taxon>
        <taxon>Dunaliellaceae</taxon>
        <taxon>Dunaliella</taxon>
    </lineage>
</organism>
<protein>
    <submittedName>
        <fullName evidence="1">Uncharacterized protein</fullName>
    </submittedName>
</protein>
<gene>
    <name evidence="1" type="ORF">DUNSADRAFT_9230</name>
</gene>
<sequence>MFSEQEQEVYFGNHWSLSGISRKKSDICRTIGASALIDDNPGYALECASAGIHVLLYDWQRLYPWSKLPPGFQHPLITVVHDWDQVEEELYKLAPILLAKSSNSEGL</sequence>
<dbReference type="Proteomes" id="UP000815325">
    <property type="component" value="Unassembled WGS sequence"/>
</dbReference>
<evidence type="ECO:0000313" key="2">
    <source>
        <dbReference type="Proteomes" id="UP000815325"/>
    </source>
</evidence>
<accession>A0ABQ7GHW1</accession>
<reference evidence="1" key="1">
    <citation type="submission" date="2017-08" db="EMBL/GenBank/DDBJ databases">
        <authorList>
            <person name="Polle J.E."/>
            <person name="Barry K."/>
            <person name="Cushman J."/>
            <person name="Schmutz J."/>
            <person name="Tran D."/>
            <person name="Hathwaick L.T."/>
            <person name="Yim W.C."/>
            <person name="Jenkins J."/>
            <person name="Mckie-Krisberg Z.M."/>
            <person name="Prochnik S."/>
            <person name="Lindquist E."/>
            <person name="Dockter R.B."/>
            <person name="Adam C."/>
            <person name="Molina H."/>
            <person name="Bunkerborg J."/>
            <person name="Jin E."/>
            <person name="Buchheim M."/>
            <person name="Magnuson J."/>
        </authorList>
    </citation>
    <scope>NUCLEOTIDE SEQUENCE</scope>
    <source>
        <strain evidence="1">CCAP 19/18</strain>
    </source>
</reference>